<evidence type="ECO:0000256" key="1">
    <source>
        <dbReference type="SAM" id="MobiDB-lite"/>
    </source>
</evidence>
<comment type="caution">
    <text evidence="2">The sequence shown here is derived from an EMBL/GenBank/DDBJ whole genome shotgun (WGS) entry which is preliminary data.</text>
</comment>
<protein>
    <submittedName>
        <fullName evidence="2">Uncharacterized protein</fullName>
    </submittedName>
</protein>
<feature type="region of interest" description="Disordered" evidence="1">
    <location>
        <begin position="164"/>
        <end position="216"/>
    </location>
</feature>
<accession>A0A9P9XJ33</accession>
<evidence type="ECO:0000313" key="2">
    <source>
        <dbReference type="EMBL" id="KAI3554496.1"/>
    </source>
</evidence>
<proteinExistence type="predicted"/>
<sequence length="216" mass="24509">MLPRRMDGKRRASCEPEPDLLSIDPVTSLRGSICNRKADRPPKPTLINSRTLCKQLAKRHKGSDVSYETMTHTTSLDQAEYSQVAVKEDVSHSIIVRLRFHVRFRRSPKGVLFKREAFLHYPTKTGTFALRQARQGQAGEREEWKKLHITGHRRPMTMAHSVSLREGERWQQEHGAVSHQQGTGPLIDSEKAEKGSEGKGRVEQRTVCVPSARVVP</sequence>
<gene>
    <name evidence="2" type="ORF">CABS02_05313</name>
</gene>
<keyword evidence="3" id="KW-1185">Reference proteome</keyword>
<reference evidence="2" key="1">
    <citation type="submission" date="2019-01" db="EMBL/GenBank/DDBJ databases">
        <title>Colletotrichum abscissum LGMF1257.</title>
        <authorList>
            <person name="Baroncelli R."/>
        </authorList>
    </citation>
    <scope>NUCLEOTIDE SEQUENCE</scope>
    <source>
        <strain evidence="2">Ca142</strain>
    </source>
</reference>
<evidence type="ECO:0000313" key="3">
    <source>
        <dbReference type="Proteomes" id="UP001056436"/>
    </source>
</evidence>
<organism evidence="2 3">
    <name type="scientific">Colletotrichum abscissum</name>
    <dbReference type="NCBI Taxonomy" id="1671311"/>
    <lineage>
        <taxon>Eukaryota</taxon>
        <taxon>Fungi</taxon>
        <taxon>Dikarya</taxon>
        <taxon>Ascomycota</taxon>
        <taxon>Pezizomycotina</taxon>
        <taxon>Sordariomycetes</taxon>
        <taxon>Hypocreomycetidae</taxon>
        <taxon>Glomerellales</taxon>
        <taxon>Glomerellaceae</taxon>
        <taxon>Colletotrichum</taxon>
        <taxon>Colletotrichum acutatum species complex</taxon>
    </lineage>
</organism>
<name>A0A9P9XJ33_9PEZI</name>
<feature type="compositionally biased region" description="Basic and acidic residues" evidence="1">
    <location>
        <begin position="188"/>
        <end position="204"/>
    </location>
</feature>
<dbReference type="OrthoDB" id="10593616at2759"/>
<dbReference type="EMBL" id="SDAQ01000023">
    <property type="protein sequence ID" value="KAI3554496.1"/>
    <property type="molecule type" value="Genomic_DNA"/>
</dbReference>
<dbReference type="AlphaFoldDB" id="A0A9P9XJ33"/>
<dbReference type="Proteomes" id="UP001056436">
    <property type="component" value="Unassembled WGS sequence"/>
</dbReference>